<dbReference type="GO" id="GO:0051920">
    <property type="term" value="F:peroxiredoxin activity"/>
    <property type="evidence" value="ECO:0007669"/>
    <property type="project" value="InterPro"/>
</dbReference>
<dbReference type="Pfam" id="PF02627">
    <property type="entry name" value="CMD"/>
    <property type="match status" value="2"/>
</dbReference>
<evidence type="ECO:0000313" key="3">
    <source>
        <dbReference type="EMBL" id="MBI4252215.1"/>
    </source>
</evidence>
<dbReference type="NCBIfam" id="TIGR00778">
    <property type="entry name" value="ahpD_dom"/>
    <property type="match status" value="1"/>
</dbReference>
<name>A0A932ZX75_UNCTE</name>
<organism evidence="3 4">
    <name type="scientific">Tectimicrobiota bacterium</name>
    <dbReference type="NCBI Taxonomy" id="2528274"/>
    <lineage>
        <taxon>Bacteria</taxon>
        <taxon>Pseudomonadati</taxon>
        <taxon>Nitrospinota/Tectimicrobiota group</taxon>
        <taxon>Candidatus Tectimicrobiota</taxon>
    </lineage>
</organism>
<dbReference type="SUPFAM" id="SSF69118">
    <property type="entry name" value="AhpD-like"/>
    <property type="match status" value="2"/>
</dbReference>
<evidence type="ECO:0000313" key="4">
    <source>
        <dbReference type="Proteomes" id="UP000752292"/>
    </source>
</evidence>
<dbReference type="InterPro" id="IPR029032">
    <property type="entry name" value="AhpD-like"/>
</dbReference>
<feature type="region of interest" description="Disordered" evidence="1">
    <location>
        <begin position="140"/>
        <end position="159"/>
    </location>
</feature>
<dbReference type="Gene3D" id="1.20.1290.10">
    <property type="entry name" value="AhpD-like"/>
    <property type="match status" value="2"/>
</dbReference>
<dbReference type="InterPro" id="IPR052512">
    <property type="entry name" value="4CMD/NDH-1_regulator"/>
</dbReference>
<gene>
    <name evidence="3" type="ORF">HY618_07120</name>
</gene>
<dbReference type="EMBL" id="JACQRX010000310">
    <property type="protein sequence ID" value="MBI4252215.1"/>
    <property type="molecule type" value="Genomic_DNA"/>
</dbReference>
<dbReference type="PANTHER" id="PTHR33570">
    <property type="entry name" value="4-CARBOXYMUCONOLACTONE DECARBOXYLASE FAMILY PROTEIN"/>
    <property type="match status" value="1"/>
</dbReference>
<dbReference type="InterPro" id="IPR003779">
    <property type="entry name" value="CMD-like"/>
</dbReference>
<feature type="domain" description="Carboxymuconolactone decarboxylase-like" evidence="2">
    <location>
        <begin position="205"/>
        <end position="288"/>
    </location>
</feature>
<protein>
    <submittedName>
        <fullName evidence="3">Carboxymuconolactone decarboxylase family protein</fullName>
    </submittedName>
</protein>
<dbReference type="AlphaFoldDB" id="A0A932ZX75"/>
<comment type="caution">
    <text evidence="3">The sequence shown here is derived from an EMBL/GenBank/DDBJ whole genome shotgun (WGS) entry which is preliminary data.</text>
</comment>
<feature type="domain" description="Carboxymuconolactone decarboxylase-like" evidence="2">
    <location>
        <begin position="52"/>
        <end position="132"/>
    </location>
</feature>
<accession>A0A932ZX75</accession>
<evidence type="ECO:0000256" key="1">
    <source>
        <dbReference type="SAM" id="MobiDB-lite"/>
    </source>
</evidence>
<dbReference type="Proteomes" id="UP000752292">
    <property type="component" value="Unassembled WGS sequence"/>
</dbReference>
<dbReference type="PANTHER" id="PTHR33570:SF2">
    <property type="entry name" value="CARBOXYMUCONOLACTONE DECARBOXYLASE-LIKE DOMAIN-CONTAINING PROTEIN"/>
    <property type="match status" value="1"/>
</dbReference>
<dbReference type="InterPro" id="IPR004675">
    <property type="entry name" value="AhpD_core"/>
</dbReference>
<evidence type="ECO:0000259" key="2">
    <source>
        <dbReference type="Pfam" id="PF02627"/>
    </source>
</evidence>
<feature type="compositionally biased region" description="Acidic residues" evidence="1">
    <location>
        <begin position="149"/>
        <end position="158"/>
    </location>
</feature>
<reference evidence="3" key="1">
    <citation type="submission" date="2020-07" db="EMBL/GenBank/DDBJ databases">
        <title>Huge and variable diversity of episymbiotic CPR bacteria and DPANN archaea in groundwater ecosystems.</title>
        <authorList>
            <person name="He C.Y."/>
            <person name="Keren R."/>
            <person name="Whittaker M."/>
            <person name="Farag I.F."/>
            <person name="Doudna J."/>
            <person name="Cate J.H.D."/>
            <person name="Banfield J.F."/>
        </authorList>
    </citation>
    <scope>NUCLEOTIDE SEQUENCE</scope>
    <source>
        <strain evidence="3">NC_groundwater_1370_Ag_S-0.2um_69_93</strain>
    </source>
</reference>
<sequence>MDETKDRIVAHVDHGPDGEARIRRAIEVRKALGIFGRDGQDGRGFWRFAPVHAQAMFEYCYGIVWGQPLLDLKQRVAVVISALAAQQLDDEVEWHVRAALNLGWTRGEVVEMLTQLSPYIGLPRANHAFKAALQAFEKAGGAPGKEPAEDPGDAEAEEAGDRLLSQVDLHPDVGERLRKAFEVRRKIGIYGTGGQADDGLYRISPAHNQAILESCFGLAWTTPLLDMKTRELIVIAASTANQCENELEWHVRSALNASLTRGEVVEAIAQCSPYIGLSKTNQGIRAAKRAFEALDRQKA</sequence>
<proteinExistence type="predicted"/>